<evidence type="ECO:0000256" key="12">
    <source>
        <dbReference type="PIRSR" id="PIRSR000445-4"/>
    </source>
</evidence>
<evidence type="ECO:0000313" key="16">
    <source>
        <dbReference type="EMBL" id="AZN30114.1"/>
    </source>
</evidence>
<feature type="binding site" evidence="8 11">
    <location>
        <begin position="193"/>
        <end position="198"/>
    </location>
    <ligand>
        <name>NADP(+)</name>
        <dbReference type="ChEBI" id="CHEBI:58349"/>
    </ligand>
</feature>
<keyword evidence="17" id="KW-1185">Reference proteome</keyword>
<proteinExistence type="inferred from homology"/>
<evidence type="ECO:0000259" key="13">
    <source>
        <dbReference type="Pfam" id="PF00745"/>
    </source>
</evidence>
<comment type="pathway">
    <text evidence="1 8">Porphyrin-containing compound metabolism; protoporphyrin-IX biosynthesis; 5-aminolevulinate from L-glutamyl-tRNA(Glu): step 1/2.</text>
</comment>
<dbReference type="InterPro" id="IPR015895">
    <property type="entry name" value="4pyrrol_synth_GluRdtase_N"/>
</dbReference>
<dbReference type="AlphaFoldDB" id="A0A3S8Z9I2"/>
<evidence type="ECO:0000256" key="2">
    <source>
        <dbReference type="ARBA" id="ARBA00005916"/>
    </source>
</evidence>
<dbReference type="InterPro" id="IPR015896">
    <property type="entry name" value="4pyrrol_synth_GluRdtase_dimer"/>
</dbReference>
<dbReference type="SUPFAM" id="SSF69742">
    <property type="entry name" value="Glutamyl tRNA-reductase catalytic, N-terminal domain"/>
    <property type="match status" value="1"/>
</dbReference>
<evidence type="ECO:0000256" key="4">
    <source>
        <dbReference type="ARBA" id="ARBA00022857"/>
    </source>
</evidence>
<dbReference type="InterPro" id="IPR000343">
    <property type="entry name" value="4pyrrol_synth_GluRdtase"/>
</dbReference>
<evidence type="ECO:0000256" key="6">
    <source>
        <dbReference type="ARBA" id="ARBA00023244"/>
    </source>
</evidence>
<dbReference type="SUPFAM" id="SSF51735">
    <property type="entry name" value="NAD(P)-binding Rossmann-fold domains"/>
    <property type="match status" value="1"/>
</dbReference>
<comment type="miscellaneous">
    <text evidence="8">During catalysis, the active site Cys acts as a nucleophile attacking the alpha-carbonyl group of tRNA-bound glutamate with the formation of a thioester intermediate between enzyme and glutamate, and the concomitant release of tRNA(Glu). The thioester intermediate is finally reduced by direct hydride transfer from NADPH, to form the product GSA.</text>
</comment>
<dbReference type="EMBL" id="CP034438">
    <property type="protein sequence ID" value="AZN30114.1"/>
    <property type="molecule type" value="Genomic_DNA"/>
</dbReference>
<dbReference type="InterPro" id="IPR006151">
    <property type="entry name" value="Shikm_DH/Glu-tRNA_Rdtase"/>
</dbReference>
<comment type="subunit">
    <text evidence="8">Homodimer.</text>
</comment>
<dbReference type="EC" id="1.2.1.70" evidence="3 8"/>
<evidence type="ECO:0000256" key="10">
    <source>
        <dbReference type="PIRSR" id="PIRSR000445-2"/>
    </source>
</evidence>
<keyword evidence="4 8" id="KW-0521">NADP</keyword>
<evidence type="ECO:0000313" key="17">
    <source>
        <dbReference type="Proteomes" id="UP000270021"/>
    </source>
</evidence>
<dbReference type="HAMAP" id="MF_00087">
    <property type="entry name" value="Glu_tRNA_reductase"/>
    <property type="match status" value="1"/>
</dbReference>
<evidence type="ECO:0000259" key="14">
    <source>
        <dbReference type="Pfam" id="PF01488"/>
    </source>
</evidence>
<sequence length="432" mass="46078">MSFVVLTANHHDLEISDVESLAQRGARIKRDILGCEGISGAVVLSTCNRYDVYLEAEEHAARKAMELLGSEVEITAFTGIDAARHVFEVASGLDSMVVGEREIVGQFRRALAEAREEGTTSPLLEQTLQGALRTSREIAAKTDFSRAGRSIVGVALDLAGNVACERGQYHWDDIGGPTVPATDWSGVNVLLVGTGAYAGATVAALEERGAEEVRVWSKSGRGRQFAADHGISFSPELDLAWPDVIVLCRGTGSPVLTVDAVRKAKKTRGPLTLVDLARSRDVESAAGDLEDVTLIDLETVRRHVPAAAAGDVESAQRLIAEGLEKLDGDLLGRTMDPLIVAVRNMYATELEKELSRMPAAGDVPAEHAVRALQRLAAAIAYHPTRAAQQAAQSGRGHQFHEAAELVFGMALPEPTDPVLAPSACPRKDNSNG</sequence>
<organism evidence="16 17">
    <name type="scientific">Flaviflexus salsibiostraticola</name>
    <dbReference type="NCBI Taxonomy" id="1282737"/>
    <lineage>
        <taxon>Bacteria</taxon>
        <taxon>Bacillati</taxon>
        <taxon>Actinomycetota</taxon>
        <taxon>Actinomycetes</taxon>
        <taxon>Actinomycetales</taxon>
        <taxon>Actinomycetaceae</taxon>
        <taxon>Flaviflexus</taxon>
    </lineage>
</organism>
<evidence type="ECO:0000256" key="7">
    <source>
        <dbReference type="ARBA" id="ARBA00047464"/>
    </source>
</evidence>
<dbReference type="OrthoDB" id="110209at2"/>
<feature type="active site" description="Nucleophile" evidence="8 9">
    <location>
        <position position="47"/>
    </location>
</feature>
<dbReference type="PANTHER" id="PTHR43013">
    <property type="entry name" value="GLUTAMYL-TRNA REDUCTASE"/>
    <property type="match status" value="1"/>
</dbReference>
<feature type="domain" description="Tetrapyrrole biosynthesis glutamyl-tRNA reductase dimerisation" evidence="13">
    <location>
        <begin position="315"/>
        <end position="408"/>
    </location>
</feature>
<comment type="domain">
    <text evidence="8">Possesses an unusual extended V-shaped dimeric structure with each monomer consisting of three distinct domains arranged along a curved 'spinal' alpha-helix. The N-terminal catalytic domain specifically recognizes the glutamate moiety of the substrate. The second domain is the NADPH-binding domain, and the third C-terminal domain is responsible for dimerization.</text>
</comment>
<feature type="binding site" evidence="8 10">
    <location>
        <position position="95"/>
    </location>
    <ligand>
        <name>substrate</name>
    </ligand>
</feature>
<evidence type="ECO:0000256" key="8">
    <source>
        <dbReference type="HAMAP-Rule" id="MF_00087"/>
    </source>
</evidence>
<evidence type="ECO:0000256" key="1">
    <source>
        <dbReference type="ARBA" id="ARBA00005059"/>
    </source>
</evidence>
<evidence type="ECO:0000256" key="9">
    <source>
        <dbReference type="PIRSR" id="PIRSR000445-1"/>
    </source>
</evidence>
<dbReference type="GO" id="GO:0050661">
    <property type="term" value="F:NADP binding"/>
    <property type="evidence" value="ECO:0007669"/>
    <property type="project" value="InterPro"/>
</dbReference>
<feature type="binding site" evidence="8 10">
    <location>
        <begin position="100"/>
        <end position="102"/>
    </location>
    <ligand>
        <name>substrate</name>
    </ligand>
</feature>
<dbReference type="InterPro" id="IPR036343">
    <property type="entry name" value="GluRdtase_N_sf"/>
</dbReference>
<dbReference type="GO" id="GO:0019353">
    <property type="term" value="P:protoporphyrinogen IX biosynthetic process from glutamate"/>
    <property type="evidence" value="ECO:0007669"/>
    <property type="project" value="TreeGrafter"/>
</dbReference>
<feature type="domain" description="Quinate/shikimate 5-dehydrogenase/glutamyl-tRNA reductase" evidence="14">
    <location>
        <begin position="183"/>
        <end position="300"/>
    </location>
</feature>
<comment type="function">
    <text evidence="8">Catalyzes the NADPH-dependent reduction of glutamyl-tRNA(Glu) to glutamate 1-semialdehyde (GSA).</text>
</comment>
<evidence type="ECO:0000259" key="15">
    <source>
        <dbReference type="Pfam" id="PF05201"/>
    </source>
</evidence>
<feature type="domain" description="Glutamyl-tRNA reductase N-terminal" evidence="15">
    <location>
        <begin position="7"/>
        <end position="142"/>
    </location>
</feature>
<evidence type="ECO:0000256" key="11">
    <source>
        <dbReference type="PIRSR" id="PIRSR000445-3"/>
    </source>
</evidence>
<reference evidence="16 17" key="1">
    <citation type="submission" date="2018-12" db="EMBL/GenBank/DDBJ databases">
        <title>Complete genome sequence of Flaviflexus salsibiostraticola KCTC 33148.</title>
        <authorList>
            <person name="Bae J.-W."/>
        </authorList>
    </citation>
    <scope>NUCLEOTIDE SEQUENCE [LARGE SCALE GENOMIC DNA]</scope>
    <source>
        <strain evidence="16 17">KCTC 33148</strain>
    </source>
</reference>
<feature type="site" description="Important for activity" evidence="8 12">
    <location>
        <position position="85"/>
    </location>
</feature>
<evidence type="ECO:0000256" key="3">
    <source>
        <dbReference type="ARBA" id="ARBA00012970"/>
    </source>
</evidence>
<dbReference type="Gene3D" id="3.40.50.720">
    <property type="entry name" value="NAD(P)-binding Rossmann-like Domain"/>
    <property type="match status" value="1"/>
</dbReference>
<comment type="catalytic activity">
    <reaction evidence="7 8">
        <text>(S)-4-amino-5-oxopentanoate + tRNA(Glu) + NADP(+) = L-glutamyl-tRNA(Glu) + NADPH + H(+)</text>
        <dbReference type="Rhea" id="RHEA:12344"/>
        <dbReference type="Rhea" id="RHEA-COMP:9663"/>
        <dbReference type="Rhea" id="RHEA-COMP:9680"/>
        <dbReference type="ChEBI" id="CHEBI:15378"/>
        <dbReference type="ChEBI" id="CHEBI:57501"/>
        <dbReference type="ChEBI" id="CHEBI:57783"/>
        <dbReference type="ChEBI" id="CHEBI:58349"/>
        <dbReference type="ChEBI" id="CHEBI:78442"/>
        <dbReference type="ChEBI" id="CHEBI:78520"/>
        <dbReference type="EC" id="1.2.1.70"/>
    </reaction>
</comment>
<dbReference type="KEGG" id="fsl:EJO69_07185"/>
<dbReference type="PANTHER" id="PTHR43013:SF1">
    <property type="entry name" value="GLUTAMYL-TRNA REDUCTASE"/>
    <property type="match status" value="1"/>
</dbReference>
<dbReference type="NCBIfam" id="NF000750">
    <property type="entry name" value="PRK00045.3-4"/>
    <property type="match status" value="1"/>
</dbReference>
<gene>
    <name evidence="8" type="primary">hemA</name>
    <name evidence="16" type="ORF">EJO69_07185</name>
</gene>
<feature type="binding site" evidence="8 10">
    <location>
        <begin position="46"/>
        <end position="49"/>
    </location>
    <ligand>
        <name>substrate</name>
    </ligand>
</feature>
<dbReference type="PROSITE" id="PS00747">
    <property type="entry name" value="GLUTR"/>
    <property type="match status" value="1"/>
</dbReference>
<dbReference type="Pfam" id="PF00745">
    <property type="entry name" value="GlutR_dimer"/>
    <property type="match status" value="1"/>
</dbReference>
<dbReference type="Gene3D" id="3.30.460.30">
    <property type="entry name" value="Glutamyl-tRNA reductase, N-terminal domain"/>
    <property type="match status" value="1"/>
</dbReference>
<name>A0A3S8Z9I2_9ACTO</name>
<dbReference type="Pfam" id="PF01488">
    <property type="entry name" value="Shikimate_DH"/>
    <property type="match status" value="1"/>
</dbReference>
<dbReference type="InterPro" id="IPR036291">
    <property type="entry name" value="NAD(P)-bd_dom_sf"/>
</dbReference>
<dbReference type="Pfam" id="PF05201">
    <property type="entry name" value="GlutR_N"/>
    <property type="match status" value="1"/>
</dbReference>
<feature type="binding site" evidence="8 10">
    <location>
        <position position="106"/>
    </location>
    <ligand>
        <name>substrate</name>
    </ligand>
</feature>
<dbReference type="PIRSF" id="PIRSF000445">
    <property type="entry name" value="4pyrrol_synth_GluRdtase"/>
    <property type="match status" value="1"/>
</dbReference>
<dbReference type="UniPathway" id="UPA00251">
    <property type="reaction ID" value="UER00316"/>
</dbReference>
<dbReference type="RefSeq" id="WP_126040583.1">
    <property type="nucleotide sequence ID" value="NZ_CP034438.1"/>
</dbReference>
<comment type="similarity">
    <text evidence="2 8">Belongs to the glutamyl-tRNA reductase family.</text>
</comment>
<protein>
    <recommendedName>
        <fullName evidence="3 8">Glutamyl-tRNA reductase</fullName>
        <shortName evidence="8">GluTR</shortName>
        <ecNumber evidence="3 8">1.2.1.70</ecNumber>
    </recommendedName>
</protein>
<dbReference type="Proteomes" id="UP000270021">
    <property type="component" value="Chromosome"/>
</dbReference>
<keyword evidence="5 8" id="KW-0560">Oxidoreductase</keyword>
<dbReference type="GO" id="GO:0008883">
    <property type="term" value="F:glutamyl-tRNA reductase activity"/>
    <property type="evidence" value="ECO:0007669"/>
    <property type="project" value="UniProtKB-UniRule"/>
</dbReference>
<evidence type="ECO:0000256" key="5">
    <source>
        <dbReference type="ARBA" id="ARBA00023002"/>
    </source>
</evidence>
<accession>A0A3S8Z9I2</accession>
<keyword evidence="6 8" id="KW-0627">Porphyrin biosynthesis</keyword>
<dbReference type="InterPro" id="IPR018214">
    <property type="entry name" value="GluRdtase_CS"/>
</dbReference>